<gene>
    <name evidence="2" type="ORF">G5I_01175</name>
</gene>
<reference evidence="2" key="1">
    <citation type="submission" date="2011-02" db="EMBL/GenBank/DDBJ databases">
        <title>The genome of the leaf-cutting ant Acromyrmex echinatior suggests key adaptations to social evolution and fungus farming.</title>
        <authorList>
            <person name="Nygaard S."/>
            <person name="Zhang G."/>
        </authorList>
    </citation>
    <scope>NUCLEOTIDE SEQUENCE</scope>
</reference>
<evidence type="ECO:0000256" key="1">
    <source>
        <dbReference type="SAM" id="MobiDB-lite"/>
    </source>
</evidence>
<keyword evidence="3" id="KW-1185">Reference proteome</keyword>
<evidence type="ECO:0000313" key="3">
    <source>
        <dbReference type="Proteomes" id="UP000007755"/>
    </source>
</evidence>
<proteinExistence type="predicted"/>
<accession>F4W6W9</accession>
<feature type="region of interest" description="Disordered" evidence="1">
    <location>
        <begin position="58"/>
        <end position="118"/>
    </location>
</feature>
<organism evidence="3">
    <name type="scientific">Acromyrmex echinatior</name>
    <name type="common">Panamanian leafcutter ant</name>
    <name type="synonym">Acromyrmex octospinosus echinatior</name>
    <dbReference type="NCBI Taxonomy" id="103372"/>
    <lineage>
        <taxon>Eukaryota</taxon>
        <taxon>Metazoa</taxon>
        <taxon>Ecdysozoa</taxon>
        <taxon>Arthropoda</taxon>
        <taxon>Hexapoda</taxon>
        <taxon>Insecta</taxon>
        <taxon>Pterygota</taxon>
        <taxon>Neoptera</taxon>
        <taxon>Endopterygota</taxon>
        <taxon>Hymenoptera</taxon>
        <taxon>Apocrita</taxon>
        <taxon>Aculeata</taxon>
        <taxon>Formicoidea</taxon>
        <taxon>Formicidae</taxon>
        <taxon>Myrmicinae</taxon>
        <taxon>Acromyrmex</taxon>
    </lineage>
</organism>
<protein>
    <recommendedName>
        <fullName evidence="4">DUF4817 domain-containing protein</fullName>
    </recommendedName>
</protein>
<name>F4W6W9_ACREC</name>
<dbReference type="EMBL" id="GL887787">
    <property type="protein sequence ID" value="EGI70054.1"/>
    <property type="molecule type" value="Genomic_DNA"/>
</dbReference>
<dbReference type="Proteomes" id="UP000007755">
    <property type="component" value="Unassembled WGS sequence"/>
</dbReference>
<evidence type="ECO:0008006" key="4">
    <source>
        <dbReference type="Google" id="ProtNLM"/>
    </source>
</evidence>
<feature type="compositionally biased region" description="Basic and acidic residues" evidence="1">
    <location>
        <begin position="58"/>
        <end position="68"/>
    </location>
</feature>
<dbReference type="InParanoid" id="F4W6W9"/>
<dbReference type="AlphaFoldDB" id="F4W6W9"/>
<evidence type="ECO:0000313" key="2">
    <source>
        <dbReference type="EMBL" id="EGI70054.1"/>
    </source>
</evidence>
<sequence>MGRDRAPTEGAIRKLVRKVREKGMLVDDRSGPRARTVRTPENIEAVAQILYMFTARRSHTEASRKPTERSAAVTHRQHSRAHAHPFGGFPSATRHVANTPRSRSTANGLVVLVPSHTL</sequence>